<dbReference type="EMBL" id="BARV01026248">
    <property type="protein sequence ID" value="GAI38782.1"/>
    <property type="molecule type" value="Genomic_DNA"/>
</dbReference>
<dbReference type="Pfam" id="PF10418">
    <property type="entry name" value="DHODB_Fe-S_bind"/>
    <property type="match status" value="1"/>
</dbReference>
<reference evidence="2" key="1">
    <citation type="journal article" date="2014" name="Front. Microbiol.">
        <title>High frequency of phylogenetically diverse reductive dehalogenase-homologous genes in deep subseafloor sedimentary metagenomes.</title>
        <authorList>
            <person name="Kawai M."/>
            <person name="Futagami T."/>
            <person name="Toyoda A."/>
            <person name="Takaki Y."/>
            <person name="Nishi S."/>
            <person name="Hori S."/>
            <person name="Arai W."/>
            <person name="Tsubouchi T."/>
            <person name="Morono Y."/>
            <person name="Uchiyama I."/>
            <person name="Ito T."/>
            <person name="Fujiyama A."/>
            <person name="Inagaki F."/>
            <person name="Takami H."/>
        </authorList>
    </citation>
    <scope>NUCLEOTIDE SEQUENCE</scope>
    <source>
        <strain evidence="2">Expedition CK06-06</strain>
    </source>
</reference>
<dbReference type="PANTHER" id="PTHR43513">
    <property type="entry name" value="DIHYDROOROTATE DEHYDROGENASE B (NAD(+)), ELECTRON TRANSFER SUBUNIT"/>
    <property type="match status" value="1"/>
</dbReference>
<name>X1N424_9ZZZZ</name>
<organism evidence="2">
    <name type="scientific">marine sediment metagenome</name>
    <dbReference type="NCBI Taxonomy" id="412755"/>
    <lineage>
        <taxon>unclassified sequences</taxon>
        <taxon>metagenomes</taxon>
        <taxon>ecological metagenomes</taxon>
    </lineage>
</organism>
<evidence type="ECO:0000313" key="2">
    <source>
        <dbReference type="EMBL" id="GAI38782.1"/>
    </source>
</evidence>
<dbReference type="InterPro" id="IPR019480">
    <property type="entry name" value="Dihydroorotate_DH_Fe-S-bd"/>
</dbReference>
<comment type="caution">
    <text evidence="2">The sequence shown here is derived from an EMBL/GenBank/DDBJ whole genome shotgun (WGS) entry which is preliminary data.</text>
</comment>
<dbReference type="InterPro" id="IPR039261">
    <property type="entry name" value="FNR_nucleotide-bd"/>
</dbReference>
<evidence type="ECO:0000259" key="1">
    <source>
        <dbReference type="Pfam" id="PF10418"/>
    </source>
</evidence>
<dbReference type="SUPFAM" id="SSF52343">
    <property type="entry name" value="Ferredoxin reductase-like, C-terminal NADP-linked domain"/>
    <property type="match status" value="1"/>
</dbReference>
<dbReference type="Gene3D" id="2.10.240.10">
    <property type="entry name" value="Dihydroorotate dehydrogenase, electron transfer subunit"/>
    <property type="match status" value="1"/>
</dbReference>
<protein>
    <recommendedName>
        <fullName evidence="1">Dihydroorotate dehydrogenase electron transfer subunit iron-sulphur cluster binding domain-containing protein</fullName>
    </recommendedName>
</protein>
<accession>X1N424</accession>
<gene>
    <name evidence="2" type="ORF">S06H3_42452</name>
</gene>
<dbReference type="InterPro" id="IPR050353">
    <property type="entry name" value="PyrK_electron_transfer"/>
</dbReference>
<proteinExistence type="predicted"/>
<dbReference type="PANTHER" id="PTHR43513:SF3">
    <property type="entry name" value="DIHYDROOROTATE DEHYDROGENASE B (NAD(+)), ELECTRON TRANSFER SUBUNIT-RELATED"/>
    <property type="match status" value="1"/>
</dbReference>
<dbReference type="InterPro" id="IPR037117">
    <property type="entry name" value="Dihydroorotate_DH_ele_sf"/>
</dbReference>
<sequence length="108" mass="12401">MLAQNHQLLKAKSAEISLEMYRIMAAQNQRFLETKSTQISLEMYRTMLAQSQRLLKAKSTQISLEMRMGCGRGVCYGCTLKTKQGLKQVCMDGPVFDLDDIIWDELNY</sequence>
<feature type="domain" description="Dihydroorotate dehydrogenase electron transfer subunit iron-sulphur cluster binding" evidence="1">
    <location>
        <begin position="65"/>
        <end position="101"/>
    </location>
</feature>
<dbReference type="AlphaFoldDB" id="X1N424"/>